<dbReference type="AlphaFoldDB" id="A0A8B6MB59"/>
<sequence>MTPKSRSRFCSDIILPLTGEERISICPGVIGRADDAEIEDYRAEFASLRQSNRARSFSNFPKMIKCLYLSINAHFDPNHCLFRVQASRLGRFAHIDYADRRNHFGSRSGRPPLFFCNIMMGGDLRLSRAFETWDLFSPRSPRRDMNVFAMMDF</sequence>
<proteinExistence type="predicted"/>
<dbReference type="EMBL" id="CABFMQ020000109">
    <property type="protein sequence ID" value="VTZ51775.1"/>
    <property type="molecule type" value="Genomic_DNA"/>
</dbReference>
<name>A0A8B6MB59_METTU</name>
<protein>
    <submittedName>
        <fullName evidence="1">Uncharacterized protein</fullName>
    </submittedName>
</protein>
<accession>A0A8B6MB59</accession>
<gene>
    <name evidence="1" type="ORF">MPC4_50083</name>
</gene>
<keyword evidence="2" id="KW-1185">Reference proteome</keyword>
<evidence type="ECO:0000313" key="2">
    <source>
        <dbReference type="Proteomes" id="UP000485880"/>
    </source>
</evidence>
<organism evidence="1 2">
    <name type="scientific">Methylocella tundrae</name>
    <dbReference type="NCBI Taxonomy" id="227605"/>
    <lineage>
        <taxon>Bacteria</taxon>
        <taxon>Pseudomonadati</taxon>
        <taxon>Pseudomonadota</taxon>
        <taxon>Alphaproteobacteria</taxon>
        <taxon>Hyphomicrobiales</taxon>
        <taxon>Beijerinckiaceae</taxon>
        <taxon>Methylocella</taxon>
    </lineage>
</organism>
<dbReference type="Proteomes" id="UP000485880">
    <property type="component" value="Unassembled WGS sequence"/>
</dbReference>
<evidence type="ECO:0000313" key="1">
    <source>
        <dbReference type="EMBL" id="VTZ51775.1"/>
    </source>
</evidence>
<comment type="caution">
    <text evidence="1">The sequence shown here is derived from an EMBL/GenBank/DDBJ whole genome shotgun (WGS) entry which is preliminary data.</text>
</comment>
<reference evidence="1 2" key="1">
    <citation type="submission" date="2019-05" db="EMBL/GenBank/DDBJ databases">
        <authorList>
            <person name="Farhan Ul Haque M."/>
        </authorList>
    </citation>
    <scope>NUCLEOTIDE SEQUENCE [LARGE SCALE GENOMIC DNA]</scope>
    <source>
        <strain evidence="1">2</strain>
    </source>
</reference>